<dbReference type="RefSeq" id="XP_029650201.1">
    <property type="nucleotide sequence ID" value="XM_029794341.1"/>
</dbReference>
<dbReference type="PANTHER" id="PTHR46060">
    <property type="entry name" value="MARINER MOS1 TRANSPOSASE-LIKE PROTEIN"/>
    <property type="match status" value="1"/>
</dbReference>
<dbReference type="InterPro" id="IPR052709">
    <property type="entry name" value="Transposase-MT_Hybrid"/>
</dbReference>
<dbReference type="AlphaFoldDB" id="A0A6P7TMF8"/>
<dbReference type="PANTHER" id="PTHR46060:SF1">
    <property type="entry name" value="MARINER MOS1 TRANSPOSASE-LIKE PROTEIN"/>
    <property type="match status" value="1"/>
</dbReference>
<evidence type="ECO:0000313" key="1">
    <source>
        <dbReference type="Proteomes" id="UP000515154"/>
    </source>
</evidence>
<organism evidence="1 2">
    <name type="scientific">Octopus sinensis</name>
    <name type="common">East Asian common octopus</name>
    <dbReference type="NCBI Taxonomy" id="2607531"/>
    <lineage>
        <taxon>Eukaryota</taxon>
        <taxon>Metazoa</taxon>
        <taxon>Spiralia</taxon>
        <taxon>Lophotrochozoa</taxon>
        <taxon>Mollusca</taxon>
        <taxon>Cephalopoda</taxon>
        <taxon>Coleoidea</taxon>
        <taxon>Octopodiformes</taxon>
        <taxon>Octopoda</taxon>
        <taxon>Incirrata</taxon>
        <taxon>Octopodidae</taxon>
        <taxon>Octopus</taxon>
    </lineage>
</organism>
<evidence type="ECO:0000313" key="2">
    <source>
        <dbReference type="RefSeq" id="XP_029650201.1"/>
    </source>
</evidence>
<dbReference type="Proteomes" id="UP000515154">
    <property type="component" value="Linkage group LG23"/>
</dbReference>
<proteinExistence type="predicted"/>
<name>A0A6P7TMF8_9MOLL</name>
<sequence>MPGQPHSTIDDDTIYKMEAAILEEHRITIRQLAQEVKISVGSVEKLIHDHLHMRKLSARINSSQALLTMRQENKKDFFGRLIIQDETWVHHYDLRLKSSRSNGSMITHHLQRRLASNSQQAW</sequence>
<protein>
    <submittedName>
        <fullName evidence="2">Uncharacterized protein LOC115223668</fullName>
    </submittedName>
</protein>
<keyword evidence="1" id="KW-1185">Reference proteome</keyword>
<accession>A0A6P7TMF8</accession>
<reference evidence="2" key="1">
    <citation type="submission" date="2025-08" db="UniProtKB">
        <authorList>
            <consortium name="RefSeq"/>
        </authorList>
    </citation>
    <scope>IDENTIFICATION</scope>
</reference>
<gene>
    <name evidence="2" type="primary">LOC115223668</name>
</gene>
<dbReference type="KEGG" id="osn:115223668"/>